<evidence type="ECO:0000313" key="2">
    <source>
        <dbReference type="EMBL" id="AVR75921.1"/>
    </source>
</evidence>
<proteinExistence type="predicted"/>
<feature type="transmembrane region" description="Helical" evidence="1">
    <location>
        <begin position="43"/>
        <end position="61"/>
    </location>
</feature>
<keyword evidence="1" id="KW-1133">Transmembrane helix</keyword>
<keyword evidence="1" id="KW-0812">Transmembrane</keyword>
<gene>
    <name evidence="2" type="ORF">AhSzq1_28</name>
</gene>
<evidence type="ECO:0000313" key="3">
    <source>
        <dbReference type="Proteomes" id="UP000244741"/>
    </source>
</evidence>
<organism evidence="2 3">
    <name type="scientific">Aeromonas phage AhSzq-1</name>
    <dbReference type="NCBI Taxonomy" id="2138298"/>
    <lineage>
        <taxon>Viruses</taxon>
        <taxon>Duplodnaviria</taxon>
        <taxon>Heunggongvirae</taxon>
        <taxon>Uroviricota</taxon>
        <taxon>Caudoviricetes</taxon>
        <taxon>Demerecviridae</taxon>
        <taxon>Shenzhenvirus</taxon>
        <taxon>Shenzhenvirus AhSzq1</taxon>
    </lineage>
</organism>
<keyword evidence="1" id="KW-0472">Membrane</keyword>
<keyword evidence="3" id="KW-1185">Reference proteome</keyword>
<name>A0A2R4ALK2_9CAUD</name>
<dbReference type="EMBL" id="MG676224">
    <property type="protein sequence ID" value="AVR75921.1"/>
    <property type="molecule type" value="Genomic_DNA"/>
</dbReference>
<reference evidence="2 3" key="1">
    <citation type="submission" date="2017-12" db="EMBL/GenBank/DDBJ databases">
        <title>Genomic characterization of T5-related Aeromonas hydrophila phages AhSzq-1 and AhSzw-1 and proposal to be two new species.</title>
        <authorList>
            <person name="Chen L."/>
            <person name="Yuan S."/>
            <person name="Ma Y."/>
        </authorList>
    </citation>
    <scope>NUCLEOTIDE SEQUENCE [LARGE SCALE GENOMIC DNA]</scope>
    <source>
        <strain evidence="2">Seawater</strain>
    </source>
</reference>
<protein>
    <submittedName>
        <fullName evidence="2">Uncharacterized protein</fullName>
    </submittedName>
</protein>
<dbReference type="Proteomes" id="UP000244741">
    <property type="component" value="Segment"/>
</dbReference>
<feature type="transmembrane region" description="Helical" evidence="1">
    <location>
        <begin position="7"/>
        <end position="28"/>
    </location>
</feature>
<evidence type="ECO:0000256" key="1">
    <source>
        <dbReference type="SAM" id="Phobius"/>
    </source>
</evidence>
<sequence length="62" mass="7291">MIEFIREFPILSLFIFGWCLTLVGGYFYDKPKYWKYWKITNPMVYAGLAVIAISGILKFLGF</sequence>
<accession>A0A2R4ALK2</accession>